<dbReference type="Pfam" id="PF04892">
    <property type="entry name" value="VanZ"/>
    <property type="match status" value="1"/>
</dbReference>
<reference evidence="3" key="1">
    <citation type="journal article" date="2020" name="mSystems">
        <title>Genome- and Community-Level Interaction Insights into Carbon Utilization and Element Cycling Functions of Hydrothermarchaeota in Hydrothermal Sediment.</title>
        <authorList>
            <person name="Zhou Z."/>
            <person name="Liu Y."/>
            <person name="Xu W."/>
            <person name="Pan J."/>
            <person name="Luo Z.H."/>
            <person name="Li M."/>
        </authorList>
    </citation>
    <scope>NUCLEOTIDE SEQUENCE [LARGE SCALE GENOMIC DNA]</scope>
    <source>
        <strain evidence="3">SpSt-417</strain>
    </source>
</reference>
<dbReference type="NCBIfam" id="NF037970">
    <property type="entry name" value="vanZ_1"/>
    <property type="match status" value="1"/>
</dbReference>
<dbReference type="InterPro" id="IPR006976">
    <property type="entry name" value="VanZ-like"/>
</dbReference>
<feature type="transmembrane region" description="Helical" evidence="1">
    <location>
        <begin position="92"/>
        <end position="110"/>
    </location>
</feature>
<proteinExistence type="predicted"/>
<comment type="caution">
    <text evidence="3">The sequence shown here is derived from an EMBL/GenBank/DDBJ whole genome shotgun (WGS) entry which is preliminary data.</text>
</comment>
<sequence>MRTFIRWLPALLMVLIIFLLSSRHGTVVSNVYVWNYIANKFAHIGLYFVLTFTFYRATKSILLAFLAVVTYAVIDETHQAFVPTRSGKWQDVLLDSAASGYAVLVLWKFYPYLPTRLKNWLNY</sequence>
<dbReference type="EMBL" id="DSRT01000085">
    <property type="protein sequence ID" value="HGW29613.1"/>
    <property type="molecule type" value="Genomic_DNA"/>
</dbReference>
<gene>
    <name evidence="3" type="ORF">ENR63_01680</name>
</gene>
<evidence type="ECO:0000313" key="3">
    <source>
        <dbReference type="EMBL" id="HGW29613.1"/>
    </source>
</evidence>
<organism evidence="3">
    <name type="scientific">candidate division WWE3 bacterium</name>
    <dbReference type="NCBI Taxonomy" id="2053526"/>
    <lineage>
        <taxon>Bacteria</taxon>
        <taxon>Katanobacteria</taxon>
    </lineage>
</organism>
<evidence type="ECO:0000256" key="1">
    <source>
        <dbReference type="SAM" id="Phobius"/>
    </source>
</evidence>
<name>A0A7C4XNI5_UNCKA</name>
<feature type="transmembrane region" description="Helical" evidence="1">
    <location>
        <begin position="41"/>
        <end position="71"/>
    </location>
</feature>
<dbReference type="AlphaFoldDB" id="A0A7C4XNI5"/>
<keyword evidence="1" id="KW-1133">Transmembrane helix</keyword>
<evidence type="ECO:0000259" key="2">
    <source>
        <dbReference type="Pfam" id="PF04892"/>
    </source>
</evidence>
<protein>
    <submittedName>
        <fullName evidence="3">VanZ family protein</fullName>
    </submittedName>
</protein>
<keyword evidence="1" id="KW-0812">Transmembrane</keyword>
<feature type="domain" description="VanZ-like" evidence="2">
    <location>
        <begin position="32"/>
        <end position="105"/>
    </location>
</feature>
<keyword evidence="1" id="KW-0472">Membrane</keyword>
<accession>A0A7C4XNI5</accession>